<feature type="compositionally biased region" description="Polar residues" evidence="1">
    <location>
        <begin position="404"/>
        <end position="414"/>
    </location>
</feature>
<gene>
    <name evidence="3" type="ORF">Tcan_09390</name>
</gene>
<accession>A0A0B2USG3</accession>
<feature type="compositionally biased region" description="Low complexity" evidence="1">
    <location>
        <begin position="500"/>
        <end position="530"/>
    </location>
</feature>
<dbReference type="STRING" id="6265.A0A0B2USG3"/>
<evidence type="ECO:0000256" key="1">
    <source>
        <dbReference type="SAM" id="MobiDB-lite"/>
    </source>
</evidence>
<feature type="region of interest" description="Disordered" evidence="1">
    <location>
        <begin position="63"/>
        <end position="86"/>
    </location>
</feature>
<comment type="caution">
    <text evidence="3">The sequence shown here is derived from an EMBL/GenBank/DDBJ whole genome shotgun (WGS) entry which is preliminary data.</text>
</comment>
<keyword evidence="2" id="KW-0472">Membrane</keyword>
<feature type="compositionally biased region" description="Low complexity" evidence="1">
    <location>
        <begin position="537"/>
        <end position="576"/>
    </location>
</feature>
<proteinExistence type="predicted"/>
<name>A0A0B2USG3_TOXCA</name>
<dbReference type="Proteomes" id="UP000031036">
    <property type="component" value="Unassembled WGS sequence"/>
</dbReference>
<feature type="region of interest" description="Disordered" evidence="1">
    <location>
        <begin position="807"/>
        <end position="857"/>
    </location>
</feature>
<feature type="compositionally biased region" description="Low complexity" evidence="1">
    <location>
        <begin position="818"/>
        <end position="857"/>
    </location>
</feature>
<protein>
    <submittedName>
        <fullName evidence="3">Uncharacterized protein</fullName>
    </submittedName>
</protein>
<feature type="compositionally biased region" description="Low complexity" evidence="1">
    <location>
        <begin position="351"/>
        <end position="389"/>
    </location>
</feature>
<feature type="region of interest" description="Disordered" evidence="1">
    <location>
        <begin position="438"/>
        <end position="581"/>
    </location>
</feature>
<sequence length="1340" mass="143849">MVNKGNIRNAASTSDRRPYGLEKYMSRAPPGAAMNSDLYESISDATLSTTGYGNRAIRNLDALPPGTVKGATQDRRRDNQYSSSQLKQFEAAAEDQASFSSVDSKSLLYFERRRSRKKKCLWIGIAILIVVLILAAIGIALGLTLPKKESDKPTDTYERMLFAFNIAHYSSARSKRYSSTSYNVESKTVNTIEEVMRKYAGTGMKFAFQAIASRGKARLSEYLGFDTALEKLKQLSAISENANPDLEDALSSMSDSMASDMQSLSYVLFPPQPDDYSSSAIFEIDMRSSATEMNRNFQGILAGIIVAANETIDYFVDAGTHMHVLNGDKLTSTEIAEDIASQIPMPTARPTSSISTTVSSSTSTTATTETSTLTGDISRSSTTTTQTTTIPPPIETDEITSETAQTFVPSSSTTDHYTTPAITVSMNSTAVSVTHQGTTSTTLTMNDEDTTLFSSSSVRTTTESTTTSPSIAATTSSQLSSKTTSGAFGSLSSSTEIAPTTTQQLDTSSSDMTEDSSSSGMTTTSQGTTQNISTAKTTTTPSTTSTTTTPETTTTPSTTSTTTTPETTTTSTTTEPYSPRPCDVSANNVLTSVIFDITELSLSSITGWQTEITMGIASSELKLSQSGPTSMSINGVASNATNFGHTDKTSVEVENDIEQLLANAGDYQHNLELNVAKALIAYSENFGDRATDSVAIIILYSTTQITDVDDAAHMANTLRQSGHRILFVISDERCQKDAAKVTGDPSNVQIVHDTIAPIITWFHDKACQFIHQWSPPKPSTTTTSTTPTTTTTTTTKATTQPIITVPTQNNTSTVKPLTTPSQQISTISSTTETESSSLTESQTTVSDRATTTTTGTTYSPKPCDVSAYLVYTSVIFDITEIGYQSAEKWQREITIAIASDELKLSENEPTRMSINGVAWNATSSSVFENTVAKVESAIDKLLLSGTEHQHDNMFNVDKALQEYLEMFGDDKPAQTIPVVLIYAATSFSDTTEAIRTADQLRQLGHHVLIVTDSDSVKSEVKGVADDEGSVEVFSSSVSPVVSWFHEKACKFVWQSAITTMPIPKPSSTKASTASLTSAHQSPTTTTALITSTPETTATHTTKTATISTTMPQLSPSPTPATTAELPTTTTTVYVPRPCDISANKIYASIFLDITPLGQPIEWQRLLTSAIAMKMGLHEGGCTRMSVSGVADATTPDAIFEGSLDAVEKDIQHIMEIASDYQSLFEFNVAGALNNYSKDLGVQVPENAIPVILIYATISFTDIPEAVTAANSLRSKGYHILIVASSTEIRDAIVKVADDEGSAIVYGANDQQAVDWFDQMACKYVHTAPPNVGMCGRRAQK</sequence>
<keyword evidence="2" id="KW-1133">Transmembrane helix</keyword>
<feature type="transmembrane region" description="Helical" evidence="2">
    <location>
        <begin position="120"/>
        <end position="143"/>
    </location>
</feature>
<feature type="compositionally biased region" description="Low complexity" evidence="1">
    <location>
        <begin position="779"/>
        <end position="795"/>
    </location>
</feature>
<feature type="region of interest" description="Disordered" evidence="1">
    <location>
        <begin position="341"/>
        <end position="414"/>
    </location>
</feature>
<feature type="compositionally biased region" description="Polar residues" evidence="1">
    <location>
        <begin position="807"/>
        <end position="816"/>
    </location>
</feature>
<feature type="region of interest" description="Disordered" evidence="1">
    <location>
        <begin position="1064"/>
        <end position="1087"/>
    </location>
</feature>
<feature type="region of interest" description="Disordered" evidence="1">
    <location>
        <begin position="773"/>
        <end position="795"/>
    </location>
</feature>
<dbReference type="EMBL" id="JPKZ01003287">
    <property type="protein sequence ID" value="KHN72174.1"/>
    <property type="molecule type" value="Genomic_DNA"/>
</dbReference>
<reference evidence="3 4" key="1">
    <citation type="submission" date="2014-11" db="EMBL/GenBank/DDBJ databases">
        <title>Genetic blueprint of the zoonotic pathogen Toxocara canis.</title>
        <authorList>
            <person name="Zhu X.-Q."/>
            <person name="Korhonen P.K."/>
            <person name="Cai H."/>
            <person name="Young N.D."/>
            <person name="Nejsum P."/>
            <person name="von Samson-Himmelstjerna G."/>
            <person name="Boag P.R."/>
            <person name="Tan P."/>
            <person name="Li Q."/>
            <person name="Min J."/>
            <person name="Yang Y."/>
            <person name="Wang X."/>
            <person name="Fang X."/>
            <person name="Hall R.S."/>
            <person name="Hofmann A."/>
            <person name="Sternberg P.W."/>
            <person name="Jex A.R."/>
            <person name="Gasser R.B."/>
        </authorList>
    </citation>
    <scope>NUCLEOTIDE SEQUENCE [LARGE SCALE GENOMIC DNA]</scope>
    <source>
        <strain evidence="3">PN_DK_2014</strain>
    </source>
</reference>
<feature type="compositionally biased region" description="Low complexity" evidence="1">
    <location>
        <begin position="1066"/>
        <end position="1087"/>
    </location>
</feature>
<feature type="compositionally biased region" description="Polar residues" evidence="1">
    <location>
        <begin position="486"/>
        <end position="499"/>
    </location>
</feature>
<feature type="compositionally biased region" description="Low complexity" evidence="1">
    <location>
        <begin position="454"/>
        <end position="485"/>
    </location>
</feature>
<keyword evidence="2" id="KW-0812">Transmembrane</keyword>
<evidence type="ECO:0000313" key="4">
    <source>
        <dbReference type="Proteomes" id="UP000031036"/>
    </source>
</evidence>
<keyword evidence="4" id="KW-1185">Reference proteome</keyword>
<organism evidence="3 4">
    <name type="scientific">Toxocara canis</name>
    <name type="common">Canine roundworm</name>
    <dbReference type="NCBI Taxonomy" id="6265"/>
    <lineage>
        <taxon>Eukaryota</taxon>
        <taxon>Metazoa</taxon>
        <taxon>Ecdysozoa</taxon>
        <taxon>Nematoda</taxon>
        <taxon>Chromadorea</taxon>
        <taxon>Rhabditida</taxon>
        <taxon>Spirurina</taxon>
        <taxon>Ascaridomorpha</taxon>
        <taxon>Ascaridoidea</taxon>
        <taxon>Toxocaridae</taxon>
        <taxon>Toxocara</taxon>
    </lineage>
</organism>
<evidence type="ECO:0000313" key="3">
    <source>
        <dbReference type="EMBL" id="KHN72174.1"/>
    </source>
</evidence>
<feature type="region of interest" description="Disordered" evidence="1">
    <location>
        <begin position="1"/>
        <end position="25"/>
    </location>
</feature>
<evidence type="ECO:0000256" key="2">
    <source>
        <dbReference type="SAM" id="Phobius"/>
    </source>
</evidence>